<dbReference type="Proteomes" id="UP000199382">
    <property type="component" value="Unassembled WGS sequence"/>
</dbReference>
<evidence type="ECO:0000256" key="7">
    <source>
        <dbReference type="ARBA" id="ARBA00023077"/>
    </source>
</evidence>
<keyword evidence="5 13" id="KW-0732">Signal</keyword>
<dbReference type="GO" id="GO:0009279">
    <property type="term" value="C:cell outer membrane"/>
    <property type="evidence" value="ECO:0007669"/>
    <property type="project" value="UniProtKB-SubCell"/>
</dbReference>
<name>A0A1G9AMH1_9RHOB</name>
<keyword evidence="9 10" id="KW-0998">Cell outer membrane</keyword>
<evidence type="ECO:0000259" key="15">
    <source>
        <dbReference type="Pfam" id="PF07715"/>
    </source>
</evidence>
<evidence type="ECO:0000256" key="1">
    <source>
        <dbReference type="ARBA" id="ARBA00004571"/>
    </source>
</evidence>
<proteinExistence type="inferred from homology"/>
<evidence type="ECO:0000256" key="6">
    <source>
        <dbReference type="ARBA" id="ARBA00023065"/>
    </source>
</evidence>
<dbReference type="OrthoDB" id="9760333at2"/>
<dbReference type="InterPro" id="IPR039426">
    <property type="entry name" value="TonB-dep_rcpt-like"/>
</dbReference>
<dbReference type="CDD" id="cd01347">
    <property type="entry name" value="ligand_gated_channel"/>
    <property type="match status" value="1"/>
</dbReference>
<dbReference type="EMBL" id="FNEK01000036">
    <property type="protein sequence ID" value="SDK27725.1"/>
    <property type="molecule type" value="Genomic_DNA"/>
</dbReference>
<keyword evidence="2 10" id="KW-0813">Transport</keyword>
<dbReference type="PANTHER" id="PTHR30069">
    <property type="entry name" value="TONB-DEPENDENT OUTER MEMBRANE RECEPTOR"/>
    <property type="match status" value="1"/>
</dbReference>
<dbReference type="GO" id="GO:0006811">
    <property type="term" value="P:monoatomic ion transport"/>
    <property type="evidence" value="ECO:0007669"/>
    <property type="project" value="UniProtKB-KW"/>
</dbReference>
<evidence type="ECO:0000256" key="12">
    <source>
        <dbReference type="RuleBase" id="RU003357"/>
    </source>
</evidence>
<dbReference type="InterPro" id="IPR037066">
    <property type="entry name" value="Plug_dom_sf"/>
</dbReference>
<feature type="domain" description="TonB-dependent receptor plug" evidence="15">
    <location>
        <begin position="50"/>
        <end position="152"/>
    </location>
</feature>
<evidence type="ECO:0000313" key="17">
    <source>
        <dbReference type="Proteomes" id="UP000199382"/>
    </source>
</evidence>
<feature type="short sequence motif" description="TonB C-terminal box" evidence="11">
    <location>
        <begin position="634"/>
        <end position="651"/>
    </location>
</feature>
<evidence type="ECO:0000313" key="16">
    <source>
        <dbReference type="EMBL" id="SDK27725.1"/>
    </source>
</evidence>
<dbReference type="InterPro" id="IPR010917">
    <property type="entry name" value="TonB_rcpt_CS"/>
</dbReference>
<feature type="chain" id="PRO_5011580664" evidence="13">
    <location>
        <begin position="25"/>
        <end position="651"/>
    </location>
</feature>
<keyword evidence="17" id="KW-1185">Reference proteome</keyword>
<reference evidence="16 17" key="1">
    <citation type="submission" date="2016-10" db="EMBL/GenBank/DDBJ databases">
        <authorList>
            <person name="de Groot N.N."/>
        </authorList>
    </citation>
    <scope>NUCLEOTIDE SEQUENCE [LARGE SCALE GENOMIC DNA]</scope>
    <source>
        <strain evidence="16 17">DSM 25294</strain>
    </source>
</reference>
<keyword evidence="6" id="KW-0406">Ion transport</keyword>
<evidence type="ECO:0000256" key="5">
    <source>
        <dbReference type="ARBA" id="ARBA00022729"/>
    </source>
</evidence>
<comment type="subcellular location">
    <subcellularLocation>
        <location evidence="1 10">Cell outer membrane</location>
        <topology evidence="1 10">Multi-pass membrane protein</topology>
    </subcellularLocation>
</comment>
<dbReference type="Pfam" id="PF07715">
    <property type="entry name" value="Plug"/>
    <property type="match status" value="1"/>
</dbReference>
<keyword evidence="7 12" id="KW-0798">TonB box</keyword>
<dbReference type="Gene3D" id="2.170.130.10">
    <property type="entry name" value="TonB-dependent receptor, plug domain"/>
    <property type="match status" value="1"/>
</dbReference>
<keyword evidence="4 10" id="KW-0812">Transmembrane</keyword>
<dbReference type="Pfam" id="PF00593">
    <property type="entry name" value="TonB_dep_Rec_b-barrel"/>
    <property type="match status" value="1"/>
</dbReference>
<dbReference type="SUPFAM" id="SSF56935">
    <property type="entry name" value="Porins"/>
    <property type="match status" value="1"/>
</dbReference>
<protein>
    <submittedName>
        <fullName evidence="16">Vitamin B12 transporter</fullName>
    </submittedName>
</protein>
<evidence type="ECO:0000256" key="4">
    <source>
        <dbReference type="ARBA" id="ARBA00022692"/>
    </source>
</evidence>
<feature type="signal peptide" evidence="13">
    <location>
        <begin position="1"/>
        <end position="24"/>
    </location>
</feature>
<dbReference type="InterPro" id="IPR000531">
    <property type="entry name" value="Beta-barrel_TonB"/>
</dbReference>
<dbReference type="AlphaFoldDB" id="A0A1G9AMH1"/>
<sequence>MGYEMKTSLLAFGATLLAAGSAFAQDSEPFQLDEIIVGAGLTPVEASRYGRAVSVVTAEDLEERQIRHVAQALRALPGVSVSPSGGPASSTVVRMRGTESNHSLVLVDGIDVSDPTTGAFDFGDMLADDIERIEVLRGPQSSIYGSNAIGGVINIVTRKATEPGFHGSANAELGTEQTAGGGMALRYSDERTRLSFSAARRVSEGYDVSGSDGERDGYAKTALNARGEFDLNDMAMIGFSLRHTENSSEYDAFNWGAASREDLVTDADYEADSTDTFGSVFATLDAWDGRFRSEITYSRGKLDSQDWLDGDATADYTTTRTRLSYRGSVSLDGAEVQSSAQVASLLIERKEETFENNDADLVYDDAMLGERSRELIGYVLEYRGSFLDDALTVQATGRYDDNDAFEDASTWSLGLSYALPNGLTRLHASAGTGVQNPTMYEQFGYNPGMWIGNEALEPEKSRGWDVGIEQRFLNDALVVDLTYFRSEVTDEISTAYDVATGISTAYNEDGTSDRKGVELSADYTFGNGFTLGGDFTWLDATDPDGGIEVRRPERELALRASYLLPNDQTLLGADLRHVSGLWDFDYTTPSFGEDRVKLDDFTVVNVTAQHRFNDRVTLTARIDNLLDEEYEEIYGYAAPGRKFYAGLKASF</sequence>
<dbReference type="InterPro" id="IPR012910">
    <property type="entry name" value="Plug_dom"/>
</dbReference>
<keyword evidence="3 10" id="KW-1134">Transmembrane beta strand</keyword>
<dbReference type="PROSITE" id="PS52016">
    <property type="entry name" value="TONB_DEPENDENT_REC_3"/>
    <property type="match status" value="1"/>
</dbReference>
<evidence type="ECO:0000256" key="13">
    <source>
        <dbReference type="SAM" id="SignalP"/>
    </source>
</evidence>
<gene>
    <name evidence="16" type="ORF">SAMN04488026_103616</name>
</gene>
<dbReference type="InterPro" id="IPR036942">
    <property type="entry name" value="Beta-barrel_TonB_sf"/>
</dbReference>
<keyword evidence="8 10" id="KW-0472">Membrane</keyword>
<organism evidence="16 17">
    <name type="scientific">Aliiruegeria lutimaris</name>
    <dbReference type="NCBI Taxonomy" id="571298"/>
    <lineage>
        <taxon>Bacteria</taxon>
        <taxon>Pseudomonadati</taxon>
        <taxon>Pseudomonadota</taxon>
        <taxon>Alphaproteobacteria</taxon>
        <taxon>Rhodobacterales</taxon>
        <taxon>Roseobacteraceae</taxon>
        <taxon>Aliiruegeria</taxon>
    </lineage>
</organism>
<evidence type="ECO:0000256" key="3">
    <source>
        <dbReference type="ARBA" id="ARBA00022452"/>
    </source>
</evidence>
<evidence type="ECO:0000256" key="8">
    <source>
        <dbReference type="ARBA" id="ARBA00023136"/>
    </source>
</evidence>
<evidence type="ECO:0000256" key="11">
    <source>
        <dbReference type="PROSITE-ProRule" id="PRU10144"/>
    </source>
</evidence>
<evidence type="ECO:0000256" key="10">
    <source>
        <dbReference type="PROSITE-ProRule" id="PRU01360"/>
    </source>
</evidence>
<evidence type="ECO:0000256" key="2">
    <source>
        <dbReference type="ARBA" id="ARBA00022448"/>
    </source>
</evidence>
<dbReference type="PROSITE" id="PS01156">
    <property type="entry name" value="TONB_DEPENDENT_REC_2"/>
    <property type="match status" value="1"/>
</dbReference>
<accession>A0A1G9AMH1</accession>
<dbReference type="PANTHER" id="PTHR30069:SF53">
    <property type="entry name" value="COLICIN I RECEPTOR-RELATED"/>
    <property type="match status" value="1"/>
</dbReference>
<dbReference type="GO" id="GO:0015889">
    <property type="term" value="P:cobalamin transport"/>
    <property type="evidence" value="ECO:0007669"/>
    <property type="project" value="TreeGrafter"/>
</dbReference>
<feature type="domain" description="TonB-dependent receptor-like beta-barrel" evidence="14">
    <location>
        <begin position="222"/>
        <end position="625"/>
    </location>
</feature>
<dbReference type="Gene3D" id="2.40.170.20">
    <property type="entry name" value="TonB-dependent receptor, beta-barrel domain"/>
    <property type="match status" value="1"/>
</dbReference>
<comment type="similarity">
    <text evidence="10 12">Belongs to the TonB-dependent receptor family.</text>
</comment>
<evidence type="ECO:0000256" key="9">
    <source>
        <dbReference type="ARBA" id="ARBA00023237"/>
    </source>
</evidence>
<dbReference type="STRING" id="571298.SAMN04488026_103616"/>
<evidence type="ECO:0000259" key="14">
    <source>
        <dbReference type="Pfam" id="PF00593"/>
    </source>
</evidence>